<evidence type="ECO:0000313" key="1">
    <source>
        <dbReference type="EMBL" id="KAK9239821.1"/>
    </source>
</evidence>
<name>A0ACC3T785_LIPKO</name>
<proteinExistence type="predicted"/>
<organism evidence="1 2">
    <name type="scientific">Lipomyces kononenkoae</name>
    <name type="common">Yeast</name>
    <dbReference type="NCBI Taxonomy" id="34357"/>
    <lineage>
        <taxon>Eukaryota</taxon>
        <taxon>Fungi</taxon>
        <taxon>Dikarya</taxon>
        <taxon>Ascomycota</taxon>
        <taxon>Saccharomycotina</taxon>
        <taxon>Lipomycetes</taxon>
        <taxon>Lipomycetales</taxon>
        <taxon>Lipomycetaceae</taxon>
        <taxon>Lipomyces</taxon>
    </lineage>
</organism>
<dbReference type="Proteomes" id="UP001433508">
    <property type="component" value="Unassembled WGS sequence"/>
</dbReference>
<accession>A0ACC3T785</accession>
<dbReference type="EMBL" id="MU971343">
    <property type="protein sequence ID" value="KAK9239821.1"/>
    <property type="molecule type" value="Genomic_DNA"/>
</dbReference>
<evidence type="ECO:0000313" key="2">
    <source>
        <dbReference type="Proteomes" id="UP001433508"/>
    </source>
</evidence>
<reference evidence="2" key="1">
    <citation type="journal article" date="2024" name="Front. Bioeng. Biotechnol.">
        <title>Genome-scale model development and genomic sequencing of the oleaginous clade Lipomyces.</title>
        <authorList>
            <person name="Czajka J.J."/>
            <person name="Han Y."/>
            <person name="Kim J."/>
            <person name="Mondo S.J."/>
            <person name="Hofstad B.A."/>
            <person name="Robles A."/>
            <person name="Haridas S."/>
            <person name="Riley R."/>
            <person name="LaButti K."/>
            <person name="Pangilinan J."/>
            <person name="Andreopoulos W."/>
            <person name="Lipzen A."/>
            <person name="Yan J."/>
            <person name="Wang M."/>
            <person name="Ng V."/>
            <person name="Grigoriev I.V."/>
            <person name="Spatafora J.W."/>
            <person name="Magnuson J.K."/>
            <person name="Baker S.E."/>
            <person name="Pomraning K.R."/>
        </authorList>
    </citation>
    <scope>NUCLEOTIDE SEQUENCE [LARGE SCALE GENOMIC DNA]</scope>
    <source>
        <strain evidence="2">CBS 7786</strain>
    </source>
</reference>
<comment type="caution">
    <text evidence="1">The sequence shown here is derived from an EMBL/GenBank/DDBJ whole genome shotgun (WGS) entry which is preliminary data.</text>
</comment>
<protein>
    <submittedName>
        <fullName evidence="1">AFG1-like ATPase-domain-containing protein</fullName>
    </submittedName>
</protein>
<gene>
    <name evidence="1" type="ORF">V1525DRAFT_396870</name>
</gene>
<sequence>MRASRRSEDLVRIICRGLLSRSVRPVPIPGRKVRSVRSYLNVTNGRRLRGRISGCVSNGGPLFGGNKPVLQRLLATNVGLKEKEIVERTPLEQYDYLVSRGQIRDDSFQRSIVALLVALHEAIQNYHPPPIEYPSIDDLKPKKGILGLLSLHKPNFHRRISLDDVPKGIYLYGDVGCGKTMLMDMFYSTIPTSVLSKRRIHFHAFMQDVHKRAHALKVQHGSEFDSIPMLAAALADEARILCFDEFQVVDVADAMLLRRLFEALVHHGVIFVVTSNRAPDDLYKNGIQRQSFIPCIELIKERLRVICLDSPTDYRRIERPLRNVYHSPLDENAKEHADLWFNYFANPRDPPHPAIHTIWGRQLHVPKASGKVAQFTFDELCGKPMSAADYLELARNYRAFVVTDIPTLTIQNKDKARRFITFLDAVYESRGKLVATSAVPFSEILVDDRHDLVGPKEMDRDMLDMIGEMGVNNDTLKNLNLFTGDEEVFAFARALSRLQQMSSAQWVDAED</sequence>
<keyword evidence="2" id="KW-1185">Reference proteome</keyword>